<proteinExistence type="predicted"/>
<name>A0ABN7WZD4_GIGMA</name>
<comment type="caution">
    <text evidence="1">The sequence shown here is derived from an EMBL/GenBank/DDBJ whole genome shotgun (WGS) entry which is preliminary data.</text>
</comment>
<dbReference type="Proteomes" id="UP000789901">
    <property type="component" value="Unassembled WGS sequence"/>
</dbReference>
<sequence>DDNQKLEKEINLLQNNEFKESFNKADVTFNSLYIQYLEAIENNNKFEVSSTTFDKIWRKFLPYIKKLTPHSDLYLKCKDMQFNVIYWSVKEKEEKVLEWNEHIE</sequence>
<evidence type="ECO:0000313" key="1">
    <source>
        <dbReference type="EMBL" id="CAG8844389.1"/>
    </source>
</evidence>
<protein>
    <submittedName>
        <fullName evidence="1">11776_t:CDS:1</fullName>
    </submittedName>
</protein>
<feature type="non-terminal residue" evidence="1">
    <location>
        <position position="1"/>
    </location>
</feature>
<keyword evidence="2" id="KW-1185">Reference proteome</keyword>
<gene>
    <name evidence="1" type="ORF">GMARGA_LOCUS37075</name>
</gene>
<evidence type="ECO:0000313" key="2">
    <source>
        <dbReference type="Proteomes" id="UP000789901"/>
    </source>
</evidence>
<accession>A0ABN7WZD4</accession>
<organism evidence="1 2">
    <name type="scientific">Gigaspora margarita</name>
    <dbReference type="NCBI Taxonomy" id="4874"/>
    <lineage>
        <taxon>Eukaryota</taxon>
        <taxon>Fungi</taxon>
        <taxon>Fungi incertae sedis</taxon>
        <taxon>Mucoromycota</taxon>
        <taxon>Glomeromycotina</taxon>
        <taxon>Glomeromycetes</taxon>
        <taxon>Diversisporales</taxon>
        <taxon>Gigasporaceae</taxon>
        <taxon>Gigaspora</taxon>
    </lineage>
</organism>
<reference evidence="1 2" key="1">
    <citation type="submission" date="2021-06" db="EMBL/GenBank/DDBJ databases">
        <authorList>
            <person name="Kallberg Y."/>
            <person name="Tangrot J."/>
            <person name="Rosling A."/>
        </authorList>
    </citation>
    <scope>NUCLEOTIDE SEQUENCE [LARGE SCALE GENOMIC DNA]</scope>
    <source>
        <strain evidence="1 2">120-4 pot B 10/14</strain>
    </source>
</reference>
<dbReference type="EMBL" id="CAJVQB010075756">
    <property type="protein sequence ID" value="CAG8844389.1"/>
    <property type="molecule type" value="Genomic_DNA"/>
</dbReference>